<keyword evidence="3" id="KW-0732">Signal</keyword>
<keyword evidence="1" id="KW-0378">Hydrolase</keyword>
<dbReference type="SUPFAM" id="SSF53474">
    <property type="entry name" value="alpha/beta-Hydrolases"/>
    <property type="match status" value="1"/>
</dbReference>
<evidence type="ECO:0000313" key="6">
    <source>
        <dbReference type="Proteomes" id="UP000319818"/>
    </source>
</evidence>
<dbReference type="PROSITE" id="PS00708">
    <property type="entry name" value="PRO_ENDOPEP_SER"/>
    <property type="match status" value="1"/>
</dbReference>
<sequence>MPMLGTALATTAAAVIAALPGPPPAPPPVDAGVVRTQLAVPTADGLVLPATLHVPADAPPGLPGMVLVHGAGPGPRERLRAEAEAFARAGIATLTYDKRTVGYSLMERSYSQLADDAIAAAAVLRARIEIDPGEVGFWGLSEGGWVAPLAASRDPSTAFLVVVGANGVPPLRQQTWADASGLEHAGVRGSLVDAESRTLYRLLSGAGVFPEPYHDPGPPLRSLTLPVLAVWGALDRATPPVESAAAYQQFLDQAGNRHYTLRTIDGADHALRASATGYDKGPGFVPGYVELVGSWVADVAAGRAPATSSTGRGDQHRATAEVPPLAWYESVPVQAGALAVMMAGFTGLGFTAAWRRLRGRPARPAPWSARVLAGAGVVAVPGCLLYLGSVMMSRRGAPDPGPMIAGRPLPWLLLQALAIVATCATVAFAARTVRRGGDGSRDALLVTAGVVFVPWAAYWGLLLP</sequence>
<dbReference type="AlphaFoldDB" id="A0A543FXS8"/>
<keyword evidence="2" id="KW-1133">Transmembrane helix</keyword>
<reference evidence="5 6" key="1">
    <citation type="submission" date="2019-06" db="EMBL/GenBank/DDBJ databases">
        <title>Sequencing the genomes of 1000 actinobacteria strains.</title>
        <authorList>
            <person name="Klenk H.-P."/>
        </authorList>
    </citation>
    <scope>NUCLEOTIDE SEQUENCE [LARGE SCALE GENOMIC DNA]</scope>
    <source>
        <strain evidence="5 6">DSM 45511</strain>
    </source>
</reference>
<feature type="transmembrane region" description="Helical" evidence="2">
    <location>
        <begin position="335"/>
        <end position="355"/>
    </location>
</feature>
<gene>
    <name evidence="5" type="ORF">FB388_5892</name>
</gene>
<dbReference type="Pfam" id="PF00326">
    <property type="entry name" value="Peptidase_S9"/>
    <property type="match status" value="1"/>
</dbReference>
<comment type="caution">
    <text evidence="5">The sequence shown here is derived from an EMBL/GenBank/DDBJ whole genome shotgun (WGS) entry which is preliminary data.</text>
</comment>
<feature type="signal peptide" evidence="3">
    <location>
        <begin position="1"/>
        <end position="17"/>
    </location>
</feature>
<feature type="domain" description="Peptidase S9 prolyl oligopeptidase catalytic" evidence="4">
    <location>
        <begin position="113"/>
        <end position="275"/>
    </location>
</feature>
<accession>A0A543FXS8</accession>
<dbReference type="InterPro" id="IPR029058">
    <property type="entry name" value="AB_hydrolase_fold"/>
</dbReference>
<dbReference type="PANTHER" id="PTHR43265:SF1">
    <property type="entry name" value="ESTERASE ESTD"/>
    <property type="match status" value="1"/>
</dbReference>
<dbReference type="InterPro" id="IPR002471">
    <property type="entry name" value="Pept_S9_AS"/>
</dbReference>
<evidence type="ECO:0000313" key="5">
    <source>
        <dbReference type="EMBL" id="TQM38648.1"/>
    </source>
</evidence>
<keyword evidence="6" id="KW-1185">Reference proteome</keyword>
<feature type="transmembrane region" description="Helical" evidence="2">
    <location>
        <begin position="367"/>
        <end position="389"/>
    </location>
</feature>
<proteinExistence type="predicted"/>
<evidence type="ECO:0000259" key="4">
    <source>
        <dbReference type="Pfam" id="PF00326"/>
    </source>
</evidence>
<feature type="transmembrane region" description="Helical" evidence="2">
    <location>
        <begin position="442"/>
        <end position="461"/>
    </location>
</feature>
<dbReference type="InterPro" id="IPR053145">
    <property type="entry name" value="AB_hydrolase_Est10"/>
</dbReference>
<dbReference type="OrthoDB" id="9765647at2"/>
<dbReference type="Proteomes" id="UP000319818">
    <property type="component" value="Unassembled WGS sequence"/>
</dbReference>
<dbReference type="GO" id="GO:0006508">
    <property type="term" value="P:proteolysis"/>
    <property type="evidence" value="ECO:0007669"/>
    <property type="project" value="InterPro"/>
</dbReference>
<feature type="transmembrane region" description="Helical" evidence="2">
    <location>
        <begin position="409"/>
        <end position="430"/>
    </location>
</feature>
<keyword evidence="2" id="KW-0812">Transmembrane</keyword>
<evidence type="ECO:0000256" key="2">
    <source>
        <dbReference type="SAM" id="Phobius"/>
    </source>
</evidence>
<dbReference type="RefSeq" id="WP_142105290.1">
    <property type="nucleotide sequence ID" value="NZ_VFPH01000002.1"/>
</dbReference>
<name>A0A543FXS8_9PSEU</name>
<dbReference type="InterPro" id="IPR001375">
    <property type="entry name" value="Peptidase_S9_cat"/>
</dbReference>
<dbReference type="GO" id="GO:0052689">
    <property type="term" value="F:carboxylic ester hydrolase activity"/>
    <property type="evidence" value="ECO:0007669"/>
    <property type="project" value="TreeGrafter"/>
</dbReference>
<evidence type="ECO:0000256" key="3">
    <source>
        <dbReference type="SAM" id="SignalP"/>
    </source>
</evidence>
<evidence type="ECO:0000256" key="1">
    <source>
        <dbReference type="ARBA" id="ARBA00022801"/>
    </source>
</evidence>
<dbReference type="GO" id="GO:0004252">
    <property type="term" value="F:serine-type endopeptidase activity"/>
    <property type="evidence" value="ECO:0007669"/>
    <property type="project" value="InterPro"/>
</dbReference>
<protein>
    <recommendedName>
        <fullName evidence="4">Peptidase S9 prolyl oligopeptidase catalytic domain-containing protein</fullName>
    </recommendedName>
</protein>
<dbReference type="EMBL" id="VFPH01000002">
    <property type="protein sequence ID" value="TQM38648.1"/>
    <property type="molecule type" value="Genomic_DNA"/>
</dbReference>
<feature type="chain" id="PRO_5038569673" description="Peptidase S9 prolyl oligopeptidase catalytic domain-containing protein" evidence="3">
    <location>
        <begin position="18"/>
        <end position="464"/>
    </location>
</feature>
<dbReference type="PANTHER" id="PTHR43265">
    <property type="entry name" value="ESTERASE ESTD"/>
    <property type="match status" value="1"/>
</dbReference>
<organism evidence="5 6">
    <name type="scientific">Pseudonocardia cypriaca</name>
    <dbReference type="NCBI Taxonomy" id="882449"/>
    <lineage>
        <taxon>Bacteria</taxon>
        <taxon>Bacillati</taxon>
        <taxon>Actinomycetota</taxon>
        <taxon>Actinomycetes</taxon>
        <taxon>Pseudonocardiales</taxon>
        <taxon>Pseudonocardiaceae</taxon>
        <taxon>Pseudonocardia</taxon>
    </lineage>
</organism>
<dbReference type="Gene3D" id="3.40.50.1820">
    <property type="entry name" value="alpha/beta hydrolase"/>
    <property type="match status" value="1"/>
</dbReference>
<keyword evidence="2" id="KW-0472">Membrane</keyword>